<evidence type="ECO:0000313" key="5">
    <source>
        <dbReference type="Proteomes" id="UP000075583"/>
    </source>
</evidence>
<feature type="modified residue" description="4-aspartylphosphate" evidence="2">
    <location>
        <position position="62"/>
    </location>
</feature>
<protein>
    <recommendedName>
        <fullName evidence="3">Response regulatory domain-containing protein</fullName>
    </recommendedName>
</protein>
<sequence length="128" mass="14348">MLGANTLSVNRKVLVVENEIIIADDISMTIASMGFYPLDPVFDYNSAVTSYNTYKPDLVIIDIRLQGKKTGIDFAEWIRTHFSTPIIYITVLGSKIIRHQAEQTQPTAYLVKPFVNQDIIDAVNLALT</sequence>
<dbReference type="SUPFAM" id="SSF52172">
    <property type="entry name" value="CheY-like"/>
    <property type="match status" value="1"/>
</dbReference>
<name>A0A150XS26_ROSEK</name>
<dbReference type="InterPro" id="IPR050595">
    <property type="entry name" value="Bact_response_regulator"/>
</dbReference>
<dbReference type="EMBL" id="LQZQ01000002">
    <property type="protein sequence ID" value="KYG81402.1"/>
    <property type="molecule type" value="Genomic_DNA"/>
</dbReference>
<dbReference type="PANTHER" id="PTHR44591:SF3">
    <property type="entry name" value="RESPONSE REGULATORY DOMAIN-CONTAINING PROTEIN"/>
    <property type="match status" value="1"/>
</dbReference>
<dbReference type="Pfam" id="PF00072">
    <property type="entry name" value="Response_reg"/>
    <property type="match status" value="1"/>
</dbReference>
<accession>A0A150XS26</accession>
<dbReference type="InterPro" id="IPR011006">
    <property type="entry name" value="CheY-like_superfamily"/>
</dbReference>
<dbReference type="Proteomes" id="UP000075583">
    <property type="component" value="Unassembled WGS sequence"/>
</dbReference>
<dbReference type="SMART" id="SM00448">
    <property type="entry name" value="REC"/>
    <property type="match status" value="1"/>
</dbReference>
<proteinExistence type="predicted"/>
<dbReference type="OrthoDB" id="1646880at2"/>
<dbReference type="AlphaFoldDB" id="A0A150XS26"/>
<dbReference type="GO" id="GO:0000160">
    <property type="term" value="P:phosphorelay signal transduction system"/>
    <property type="evidence" value="ECO:0007669"/>
    <property type="project" value="InterPro"/>
</dbReference>
<keyword evidence="1 2" id="KW-0597">Phosphoprotein</keyword>
<evidence type="ECO:0000259" key="3">
    <source>
        <dbReference type="PROSITE" id="PS50110"/>
    </source>
</evidence>
<dbReference type="PROSITE" id="PS50110">
    <property type="entry name" value="RESPONSE_REGULATORY"/>
    <property type="match status" value="1"/>
</dbReference>
<keyword evidence="5" id="KW-1185">Reference proteome</keyword>
<evidence type="ECO:0000313" key="4">
    <source>
        <dbReference type="EMBL" id="KYG81402.1"/>
    </source>
</evidence>
<organism evidence="4 5">
    <name type="scientific">Roseivirga ehrenbergii (strain DSM 102268 / JCM 13514 / KCTC 12282 / NCIMB 14502 / KMM 6017)</name>
    <dbReference type="NCBI Taxonomy" id="279360"/>
    <lineage>
        <taxon>Bacteria</taxon>
        <taxon>Pseudomonadati</taxon>
        <taxon>Bacteroidota</taxon>
        <taxon>Cytophagia</taxon>
        <taxon>Cytophagales</taxon>
        <taxon>Roseivirgaceae</taxon>
        <taxon>Roseivirga</taxon>
    </lineage>
</organism>
<evidence type="ECO:0000256" key="2">
    <source>
        <dbReference type="PROSITE-ProRule" id="PRU00169"/>
    </source>
</evidence>
<comment type="caution">
    <text evidence="4">The sequence shown here is derived from an EMBL/GenBank/DDBJ whole genome shotgun (WGS) entry which is preliminary data.</text>
</comment>
<feature type="domain" description="Response regulatory" evidence="3">
    <location>
        <begin position="12"/>
        <end position="127"/>
    </location>
</feature>
<reference evidence="4" key="1">
    <citation type="submission" date="2016-01" db="EMBL/GenBank/DDBJ databases">
        <title>Genome sequencing of Roseivirga ehrenbergii KMM 6017.</title>
        <authorList>
            <person name="Selvaratnam C."/>
            <person name="Thevarajoo S."/>
            <person name="Goh K.M."/>
            <person name="Ee R."/>
            <person name="Chan K.-G."/>
            <person name="Chong C.S."/>
        </authorList>
    </citation>
    <scope>NUCLEOTIDE SEQUENCE [LARGE SCALE GENOMIC DNA]</scope>
    <source>
        <strain evidence="4">KMM 6017</strain>
    </source>
</reference>
<dbReference type="Gene3D" id="3.40.50.2300">
    <property type="match status" value="1"/>
</dbReference>
<dbReference type="PANTHER" id="PTHR44591">
    <property type="entry name" value="STRESS RESPONSE REGULATOR PROTEIN 1"/>
    <property type="match status" value="1"/>
</dbReference>
<dbReference type="InterPro" id="IPR001789">
    <property type="entry name" value="Sig_transdc_resp-reg_receiver"/>
</dbReference>
<evidence type="ECO:0000256" key="1">
    <source>
        <dbReference type="ARBA" id="ARBA00022553"/>
    </source>
</evidence>
<gene>
    <name evidence="4" type="ORF">MB14_12460</name>
</gene>
<dbReference type="STRING" id="279360.MB14_12460"/>
<dbReference type="RefSeq" id="WP_062588282.1">
    <property type="nucleotide sequence ID" value="NZ_LQZQ01000002.1"/>
</dbReference>